<organism evidence="2 3">
    <name type="scientific">Kurthia sibirica</name>
    <dbReference type="NCBI Taxonomy" id="202750"/>
    <lineage>
        <taxon>Bacteria</taxon>
        <taxon>Bacillati</taxon>
        <taxon>Bacillota</taxon>
        <taxon>Bacilli</taxon>
        <taxon>Bacillales</taxon>
        <taxon>Caryophanaceae</taxon>
        <taxon>Kurthia</taxon>
    </lineage>
</organism>
<dbReference type="Proteomes" id="UP000245938">
    <property type="component" value="Unassembled WGS sequence"/>
</dbReference>
<protein>
    <recommendedName>
        <fullName evidence="4">Multidrug ABC transporter ATPase</fullName>
    </recommendedName>
</protein>
<feature type="compositionally biased region" description="Basic and acidic residues" evidence="1">
    <location>
        <begin position="58"/>
        <end position="67"/>
    </location>
</feature>
<dbReference type="EMBL" id="QFVR01000029">
    <property type="protein sequence ID" value="PWI23895.1"/>
    <property type="molecule type" value="Genomic_DNA"/>
</dbReference>
<keyword evidence="3" id="KW-1185">Reference proteome</keyword>
<reference evidence="2 3" key="1">
    <citation type="submission" date="2018-05" db="EMBL/GenBank/DDBJ databases">
        <title>Kurthia sibirica genome sequence.</title>
        <authorList>
            <person name="Maclea K.S."/>
            <person name="Goen A.E."/>
        </authorList>
    </citation>
    <scope>NUCLEOTIDE SEQUENCE [LARGE SCALE GENOMIC DNA]</scope>
    <source>
        <strain evidence="2 3">ATCC 49154</strain>
    </source>
</reference>
<accession>A0A2U3AH89</accession>
<comment type="caution">
    <text evidence="2">The sequence shown here is derived from an EMBL/GenBank/DDBJ whole genome shotgun (WGS) entry which is preliminary data.</text>
</comment>
<dbReference type="RefSeq" id="WP_109307271.1">
    <property type="nucleotide sequence ID" value="NZ_BJUF01000042.1"/>
</dbReference>
<evidence type="ECO:0008006" key="4">
    <source>
        <dbReference type="Google" id="ProtNLM"/>
    </source>
</evidence>
<dbReference type="AlphaFoldDB" id="A0A2U3AH89"/>
<evidence type="ECO:0000313" key="2">
    <source>
        <dbReference type="EMBL" id="PWI23895.1"/>
    </source>
</evidence>
<name>A0A2U3AH89_9BACL</name>
<feature type="region of interest" description="Disordered" evidence="1">
    <location>
        <begin position="1"/>
        <end position="67"/>
    </location>
</feature>
<gene>
    <name evidence="2" type="ORF">DEX24_15305</name>
</gene>
<dbReference type="OrthoDB" id="2454928at2"/>
<evidence type="ECO:0000256" key="1">
    <source>
        <dbReference type="SAM" id="MobiDB-lite"/>
    </source>
</evidence>
<sequence length="67" mass="7887">MKKKEQTSSGHMTNDMDDVIELGKQMDNMRDEQQLNQDGYIQDPVQYEEANKIKVKPKTKEQSEKKK</sequence>
<evidence type="ECO:0000313" key="3">
    <source>
        <dbReference type="Proteomes" id="UP000245938"/>
    </source>
</evidence>
<proteinExistence type="predicted"/>